<evidence type="ECO:0000259" key="1">
    <source>
        <dbReference type="SMART" id="SM00858"/>
    </source>
</evidence>
<evidence type="ECO:0000313" key="3">
    <source>
        <dbReference type="Proteomes" id="UP000298860"/>
    </source>
</evidence>
<dbReference type="AlphaFoldDB" id="A0A4D4JEN3"/>
<accession>A0A4D4JEN3</accession>
<dbReference type="NCBIfam" id="TIGR03177">
    <property type="entry name" value="pilus_cpaB"/>
    <property type="match status" value="1"/>
</dbReference>
<dbReference type="Pfam" id="PF08666">
    <property type="entry name" value="SAF"/>
    <property type="match status" value="1"/>
</dbReference>
<feature type="domain" description="SAF" evidence="1">
    <location>
        <begin position="65"/>
        <end position="127"/>
    </location>
</feature>
<protein>
    <recommendedName>
        <fullName evidence="1">SAF domain-containing protein</fullName>
    </recommendedName>
</protein>
<sequence>MDTGNAARRPAVAGERLRRLVGRRQRLGWARSLALRRIAAALLTLLAAVLALRPAPAPAAAGASAALLVAAHDLPPGALLAPEDVRPATLPRDAVPSGALREPSAAVGRVLVGPARAGEPITDVRLLGPENTRVSSGDPSAAAVPVRLADAGVADLLRPGSRVDVIALDDGERRGSVLATDAVVLTVRPAGSGPGEHGRLVVVALTRSEATRVATAALGQPVTVTLR</sequence>
<reference evidence="3" key="1">
    <citation type="submission" date="2019-04" db="EMBL/GenBank/DDBJ databases">
        <title>Draft genome sequence of Pseudonocardiaceae bacterium SL3-2-4.</title>
        <authorList>
            <person name="Ningsih F."/>
            <person name="Yokota A."/>
            <person name="Sakai Y."/>
            <person name="Nanatani K."/>
            <person name="Yabe S."/>
            <person name="Oetari A."/>
            <person name="Sjamsuridzal W."/>
        </authorList>
    </citation>
    <scope>NUCLEOTIDE SEQUENCE [LARGE SCALE GENOMIC DNA]</scope>
    <source>
        <strain evidence="3">SL3-2-4</strain>
    </source>
</reference>
<evidence type="ECO:0000313" key="2">
    <source>
        <dbReference type="EMBL" id="GDY33500.1"/>
    </source>
</evidence>
<gene>
    <name evidence="2" type="ORF">GTS_51330</name>
</gene>
<organism evidence="2 3">
    <name type="scientific">Gandjariella thermophila</name>
    <dbReference type="NCBI Taxonomy" id="1931992"/>
    <lineage>
        <taxon>Bacteria</taxon>
        <taxon>Bacillati</taxon>
        <taxon>Actinomycetota</taxon>
        <taxon>Actinomycetes</taxon>
        <taxon>Pseudonocardiales</taxon>
        <taxon>Pseudonocardiaceae</taxon>
        <taxon>Gandjariella</taxon>
    </lineage>
</organism>
<dbReference type="InterPro" id="IPR013974">
    <property type="entry name" value="SAF"/>
</dbReference>
<dbReference type="SMART" id="SM00858">
    <property type="entry name" value="SAF"/>
    <property type="match status" value="1"/>
</dbReference>
<comment type="caution">
    <text evidence="2">The sequence shown here is derived from an EMBL/GenBank/DDBJ whole genome shotgun (WGS) entry which is preliminary data.</text>
</comment>
<dbReference type="CDD" id="cd11614">
    <property type="entry name" value="SAF_CpaB_FlgA_like"/>
    <property type="match status" value="1"/>
</dbReference>
<dbReference type="EMBL" id="BJFL01000044">
    <property type="protein sequence ID" value="GDY33500.1"/>
    <property type="molecule type" value="Genomic_DNA"/>
</dbReference>
<proteinExistence type="predicted"/>
<dbReference type="Proteomes" id="UP000298860">
    <property type="component" value="Unassembled WGS sequence"/>
</dbReference>
<name>A0A4D4JEN3_9PSEU</name>
<keyword evidence="3" id="KW-1185">Reference proteome</keyword>
<dbReference type="InterPro" id="IPR017592">
    <property type="entry name" value="Pilus_assmbl_Flp-typ_CpaB"/>
</dbReference>
<dbReference type="RefSeq" id="WP_225978750.1">
    <property type="nucleotide sequence ID" value="NZ_BJFL01000044.1"/>
</dbReference>